<reference evidence="8 9" key="1">
    <citation type="submission" date="2019-04" db="EMBL/GenBank/DDBJ databases">
        <title>Pedobacter sp. RP-1-16 sp. nov., isolated from Arctic soil.</title>
        <authorList>
            <person name="Dahal R.H."/>
            <person name="Kim D.-U."/>
        </authorList>
    </citation>
    <scope>NUCLEOTIDE SEQUENCE [LARGE SCALE GENOMIC DNA]</scope>
    <source>
        <strain evidence="8 9">RP-1-16</strain>
    </source>
</reference>
<comment type="subcellular location">
    <subcellularLocation>
        <location evidence="1">Cell outer membrane</location>
    </subcellularLocation>
</comment>
<dbReference type="Gene3D" id="2.20.20.130">
    <property type="match status" value="1"/>
</dbReference>
<keyword evidence="3" id="KW-0732">Signal</keyword>
<dbReference type="SUPFAM" id="SSF48452">
    <property type="entry name" value="TPR-like"/>
    <property type="match status" value="1"/>
</dbReference>
<dbReference type="Gene3D" id="1.25.40.900">
    <property type="match status" value="1"/>
</dbReference>
<evidence type="ECO:0000256" key="2">
    <source>
        <dbReference type="ARBA" id="ARBA00006275"/>
    </source>
</evidence>
<organism evidence="8 9">
    <name type="scientific">Pedobacter hiemivivus</name>
    <dbReference type="NCBI Taxonomy" id="2530454"/>
    <lineage>
        <taxon>Bacteria</taxon>
        <taxon>Pseudomonadati</taxon>
        <taxon>Bacteroidota</taxon>
        <taxon>Sphingobacteriia</taxon>
        <taxon>Sphingobacteriales</taxon>
        <taxon>Sphingobacteriaceae</taxon>
        <taxon>Pedobacter</taxon>
    </lineage>
</organism>
<gene>
    <name evidence="8" type="ORF">FBD94_06500</name>
</gene>
<dbReference type="InterPro" id="IPR033985">
    <property type="entry name" value="SusD-like_N"/>
</dbReference>
<evidence type="ECO:0000256" key="3">
    <source>
        <dbReference type="ARBA" id="ARBA00022729"/>
    </source>
</evidence>
<proteinExistence type="inferred from homology"/>
<evidence type="ECO:0000259" key="7">
    <source>
        <dbReference type="Pfam" id="PF14322"/>
    </source>
</evidence>
<dbReference type="InterPro" id="IPR011990">
    <property type="entry name" value="TPR-like_helical_dom_sf"/>
</dbReference>
<dbReference type="Pfam" id="PF14322">
    <property type="entry name" value="SusD-like_3"/>
    <property type="match status" value="1"/>
</dbReference>
<feature type="domain" description="SusD-like N-terminal" evidence="7">
    <location>
        <begin position="23"/>
        <end position="213"/>
    </location>
</feature>
<comment type="similarity">
    <text evidence="2">Belongs to the SusD family.</text>
</comment>
<evidence type="ECO:0000313" key="9">
    <source>
        <dbReference type="Proteomes" id="UP000309594"/>
    </source>
</evidence>
<dbReference type="InterPro" id="IPR012944">
    <property type="entry name" value="SusD_RagB_dom"/>
</dbReference>
<keyword evidence="4" id="KW-0472">Membrane</keyword>
<sequence length="484" mass="53682">MAQKYKYILLLVFTSVCFSGCKKFLSIQPEDKYIEEQVFSNEKAIQQGLNGLYMGLASNTLYGANLSTTTIEMLGQRYNTVVASNNSYVAFQTYGYANTTVMAAFDEIWIQAYASITKTNKFISGLDAASQRGVISQQNASLLKGEAIGIRAMLHFDLLRLYGPIFAVAPGNPAIPYYSKAEGVTKPILTASQVLDSVLADLSTAKTLLAADPVITGGITIGNNFYSAYRNQRLNYYAVMGLQARAYLYGGNKTAANQSAKQALAEGEKWFPWLDPKLITQGVSPDRVFSPEVMFGVYNQSMYTNFTKYFSPDLLAGDLLTALPARLLSIYEGTNATIVDYRYAKTWVPEKVDAAANPPTVQTSVKFTDVADKTKSWRFVQPLLRKTELYYILAETEPDQTTAINYLNTVRYNRGIAVNLTNTAVLATEVQKEYQKEFWGEGQLFFYYKRTNKTSIPSGTSTGNVTMNAAKYVVPLPLSETTPR</sequence>
<comment type="caution">
    <text evidence="8">The sequence shown here is derived from an EMBL/GenBank/DDBJ whole genome shotgun (WGS) entry which is preliminary data.</text>
</comment>
<protein>
    <submittedName>
        <fullName evidence="8">RagB/SusD family nutrient uptake outer membrane protein</fullName>
    </submittedName>
</protein>
<dbReference type="Pfam" id="PF07980">
    <property type="entry name" value="SusD_RagB"/>
    <property type="match status" value="1"/>
</dbReference>
<name>A0A4U1GI99_9SPHI</name>
<dbReference type="Gene3D" id="1.25.40.390">
    <property type="match status" value="1"/>
</dbReference>
<evidence type="ECO:0000256" key="4">
    <source>
        <dbReference type="ARBA" id="ARBA00023136"/>
    </source>
</evidence>
<evidence type="ECO:0000256" key="1">
    <source>
        <dbReference type="ARBA" id="ARBA00004442"/>
    </source>
</evidence>
<keyword evidence="5" id="KW-0998">Cell outer membrane</keyword>
<evidence type="ECO:0000259" key="6">
    <source>
        <dbReference type="Pfam" id="PF07980"/>
    </source>
</evidence>
<feature type="domain" description="RagB/SusD" evidence="6">
    <location>
        <begin position="364"/>
        <end position="451"/>
    </location>
</feature>
<dbReference type="Proteomes" id="UP000309594">
    <property type="component" value="Unassembled WGS sequence"/>
</dbReference>
<accession>A0A4U1GI99</accession>
<dbReference type="AlphaFoldDB" id="A0A4U1GI99"/>
<evidence type="ECO:0000256" key="5">
    <source>
        <dbReference type="ARBA" id="ARBA00023237"/>
    </source>
</evidence>
<dbReference type="RefSeq" id="WP_136879537.1">
    <property type="nucleotide sequence ID" value="NZ_SWDX01000002.1"/>
</dbReference>
<evidence type="ECO:0000313" key="8">
    <source>
        <dbReference type="EMBL" id="TKC63987.1"/>
    </source>
</evidence>
<dbReference type="EMBL" id="SWDX01000002">
    <property type="protein sequence ID" value="TKC63987.1"/>
    <property type="molecule type" value="Genomic_DNA"/>
</dbReference>